<dbReference type="InterPro" id="IPR001216">
    <property type="entry name" value="P-phosphate_BS"/>
</dbReference>
<dbReference type="KEGG" id="hli:HLI_20985"/>
<organism evidence="4 5">
    <name type="scientific">Halobacillus litoralis</name>
    <dbReference type="NCBI Taxonomy" id="45668"/>
    <lineage>
        <taxon>Bacteria</taxon>
        <taxon>Bacillati</taxon>
        <taxon>Bacillota</taxon>
        <taxon>Bacilli</taxon>
        <taxon>Bacillales</taxon>
        <taxon>Bacillaceae</taxon>
        <taxon>Halobacillus</taxon>
    </lineage>
</organism>
<comment type="cofactor">
    <cofactor evidence="1">
        <name>pyridoxal 5'-phosphate</name>
        <dbReference type="ChEBI" id="CHEBI:597326"/>
    </cofactor>
</comment>
<dbReference type="Proteomes" id="UP000287756">
    <property type="component" value="Plasmid pLDW-31"/>
</dbReference>
<dbReference type="SUPFAM" id="SSF53686">
    <property type="entry name" value="Tryptophan synthase beta subunit-like PLP-dependent enzymes"/>
    <property type="match status" value="1"/>
</dbReference>
<dbReference type="InterPro" id="IPR036052">
    <property type="entry name" value="TrpB-like_PALP_sf"/>
</dbReference>
<accession>A0A410MJ98</accession>
<dbReference type="AlphaFoldDB" id="A0A410MJ98"/>
<evidence type="ECO:0000256" key="2">
    <source>
        <dbReference type="ARBA" id="ARBA00022898"/>
    </source>
</evidence>
<dbReference type="InterPro" id="IPR001926">
    <property type="entry name" value="TrpB-like_PALP"/>
</dbReference>
<dbReference type="InterPro" id="IPR050214">
    <property type="entry name" value="Cys_Synth/Cystath_Beta-Synth"/>
</dbReference>
<keyword evidence="4" id="KW-0614">Plasmid</keyword>
<dbReference type="GO" id="GO:0016765">
    <property type="term" value="F:transferase activity, transferring alkyl or aryl (other than methyl) groups"/>
    <property type="evidence" value="ECO:0007669"/>
    <property type="project" value="UniProtKB-ARBA"/>
</dbReference>
<feature type="domain" description="Tryptophan synthase beta chain-like PALP" evidence="3">
    <location>
        <begin position="19"/>
        <end position="303"/>
    </location>
</feature>
<dbReference type="GO" id="GO:0006535">
    <property type="term" value="P:cysteine biosynthetic process from serine"/>
    <property type="evidence" value="ECO:0007669"/>
    <property type="project" value="InterPro"/>
</dbReference>
<dbReference type="Pfam" id="PF00291">
    <property type="entry name" value="PALP"/>
    <property type="match status" value="1"/>
</dbReference>
<dbReference type="RefSeq" id="WP_128526965.1">
    <property type="nucleotide sequence ID" value="NZ_CP026119.1"/>
</dbReference>
<evidence type="ECO:0000313" key="5">
    <source>
        <dbReference type="Proteomes" id="UP000287756"/>
    </source>
</evidence>
<geneLocation type="plasmid" evidence="5">
    <name>pldw-31</name>
</geneLocation>
<dbReference type="PANTHER" id="PTHR10314">
    <property type="entry name" value="CYSTATHIONINE BETA-SYNTHASE"/>
    <property type="match status" value="1"/>
</dbReference>
<protein>
    <submittedName>
        <fullName evidence="4">Cysteine synthase</fullName>
    </submittedName>
</protein>
<proteinExistence type="predicted"/>
<name>A0A410MJ98_9BACI</name>
<evidence type="ECO:0000256" key="1">
    <source>
        <dbReference type="ARBA" id="ARBA00001933"/>
    </source>
</evidence>
<dbReference type="EMBL" id="CP026119">
    <property type="protein sequence ID" value="QAS54735.1"/>
    <property type="molecule type" value="Genomic_DNA"/>
</dbReference>
<dbReference type="PROSITE" id="PS00165">
    <property type="entry name" value="DEHYDRATASE_SER_THR"/>
    <property type="match status" value="1"/>
</dbReference>
<evidence type="ECO:0000259" key="3">
    <source>
        <dbReference type="Pfam" id="PF00291"/>
    </source>
</evidence>
<gene>
    <name evidence="4" type="ORF">HLI_20985</name>
</gene>
<evidence type="ECO:0000313" key="4">
    <source>
        <dbReference type="EMBL" id="QAS54735.1"/>
    </source>
</evidence>
<reference evidence="4 5" key="1">
    <citation type="submission" date="2018-01" db="EMBL/GenBank/DDBJ databases">
        <title>The whole genome sequencing and assembly of Halobacillus litoralis ERB031 strain.</title>
        <authorList>
            <person name="Lee S.-J."/>
            <person name="Park M.-K."/>
            <person name="Kim J.-Y."/>
            <person name="Lee Y.-J."/>
            <person name="Yi H."/>
            <person name="Bahn Y.-S."/>
            <person name="Kim J.F."/>
            <person name="Lee D.-W."/>
        </authorList>
    </citation>
    <scope>NUCLEOTIDE SEQUENCE [LARGE SCALE GENOMIC DNA]</scope>
    <source>
        <strain evidence="4 5">ERB 031</strain>
        <plasmid evidence="5">pldw-31</plasmid>
    </source>
</reference>
<dbReference type="PROSITE" id="PS00901">
    <property type="entry name" value="CYS_SYNTHASE"/>
    <property type="match status" value="1"/>
</dbReference>
<dbReference type="GO" id="GO:0030170">
    <property type="term" value="F:pyridoxal phosphate binding"/>
    <property type="evidence" value="ECO:0007669"/>
    <property type="project" value="InterPro"/>
</dbReference>
<dbReference type="InterPro" id="IPR000634">
    <property type="entry name" value="Ser/Thr_deHydtase_PyrdxlP-BS"/>
</dbReference>
<sequence>MKKVLSKQNSFLNDFKNDLGNTSLLEIDVPGGGTVYAKCEWENPTGSIKDRAAFAMLERELTNARKDHIHFLEYSGGNLGVSLAYLCSNLSIDLDLVLSKSTSRSILEKLKNYGANIHLVDKSKGFYGVIQQTINLSKNNNYTFLYQHQNTANINAHYAGTGKEILMQLNDIQIDAWVAAAGTGGSLMGVYKALKDHQSEVELHLVMPKEAPYGSMEPPNSEKRLAGTGGFGLGRKQTFIKEYEHFIKEQWLCSYSEALEGMRDFYNKTGIKIGTSAAANYNAAKKISCKLGPGSNIVTIFPDQGSEEEWDLAF</sequence>
<keyword evidence="2" id="KW-0663">Pyridoxal phosphate</keyword>
<dbReference type="Gene3D" id="3.40.50.1100">
    <property type="match status" value="2"/>
</dbReference>
<dbReference type="OrthoDB" id="5176350at2"/>